<protein>
    <submittedName>
        <fullName evidence="1">Aspartic peptidase domain-containing protein</fullName>
    </submittedName>
</protein>
<keyword evidence="2" id="KW-1185">Reference proteome</keyword>
<evidence type="ECO:0000313" key="2">
    <source>
        <dbReference type="Proteomes" id="UP001055072"/>
    </source>
</evidence>
<evidence type="ECO:0000313" key="1">
    <source>
        <dbReference type="EMBL" id="KAI0091654.1"/>
    </source>
</evidence>
<gene>
    <name evidence="1" type="ORF">BDY19DRAFT_991338</name>
</gene>
<dbReference type="Proteomes" id="UP001055072">
    <property type="component" value="Unassembled WGS sequence"/>
</dbReference>
<reference evidence="1" key="1">
    <citation type="journal article" date="2021" name="Environ. Microbiol.">
        <title>Gene family expansions and transcriptome signatures uncover fungal adaptations to wood decay.</title>
        <authorList>
            <person name="Hage H."/>
            <person name="Miyauchi S."/>
            <person name="Viragh M."/>
            <person name="Drula E."/>
            <person name="Min B."/>
            <person name="Chaduli D."/>
            <person name="Navarro D."/>
            <person name="Favel A."/>
            <person name="Norest M."/>
            <person name="Lesage-Meessen L."/>
            <person name="Balint B."/>
            <person name="Merenyi Z."/>
            <person name="de Eugenio L."/>
            <person name="Morin E."/>
            <person name="Martinez A.T."/>
            <person name="Baldrian P."/>
            <person name="Stursova M."/>
            <person name="Martinez M.J."/>
            <person name="Novotny C."/>
            <person name="Magnuson J.K."/>
            <person name="Spatafora J.W."/>
            <person name="Maurice S."/>
            <person name="Pangilinan J."/>
            <person name="Andreopoulos W."/>
            <person name="LaButti K."/>
            <person name="Hundley H."/>
            <person name="Na H."/>
            <person name="Kuo A."/>
            <person name="Barry K."/>
            <person name="Lipzen A."/>
            <person name="Henrissat B."/>
            <person name="Riley R."/>
            <person name="Ahrendt S."/>
            <person name="Nagy L.G."/>
            <person name="Grigoriev I.V."/>
            <person name="Martin F."/>
            <person name="Rosso M.N."/>
        </authorList>
    </citation>
    <scope>NUCLEOTIDE SEQUENCE</scope>
    <source>
        <strain evidence="1">CBS 384.51</strain>
    </source>
</reference>
<dbReference type="EMBL" id="MU274905">
    <property type="protein sequence ID" value="KAI0091654.1"/>
    <property type="molecule type" value="Genomic_DNA"/>
</dbReference>
<accession>A0ACB8UBN6</accession>
<comment type="caution">
    <text evidence="1">The sequence shown here is derived from an EMBL/GenBank/DDBJ whole genome shotgun (WGS) entry which is preliminary data.</text>
</comment>
<organism evidence="1 2">
    <name type="scientific">Irpex rosettiformis</name>
    <dbReference type="NCBI Taxonomy" id="378272"/>
    <lineage>
        <taxon>Eukaryota</taxon>
        <taxon>Fungi</taxon>
        <taxon>Dikarya</taxon>
        <taxon>Basidiomycota</taxon>
        <taxon>Agaricomycotina</taxon>
        <taxon>Agaricomycetes</taxon>
        <taxon>Polyporales</taxon>
        <taxon>Irpicaceae</taxon>
        <taxon>Irpex</taxon>
    </lineage>
</organism>
<proteinExistence type="predicted"/>
<name>A0ACB8UBN6_9APHY</name>
<sequence>MPRHMRMKSYSASHHKLKINENIENARDVVYATNITLGGQQFPIQLDTGSSDVWVQLPPGVKVSNTTNLTSQLTFGIGEVEGNIAFADMQLGPHNVPAQAFLNATNATNFNAIFKNGILGIMGLAFDIGSSNFATLVGANGPNDTSGLTFLSNIFVQNKTAPNLFTVLLGRDYDKDGPQEGAFTISEYVDGLEKISNEPKLFRTPAQIKNVTTLPRWSVQLDSMTVNGTKFKFNQSSVPEADPGKQVVVLDTGFTFSQMPPAAVDFIYSQMPGSFFNQTSGFWVVPCNATIPLSFEFGGKTFPVHPLDVTTTANLGNETVCVNSYRAINLPPGAAAGFDFILGDTFLKNVYTSFDYGDFIPNSEDSGVPFVQLLATTDPKTALHEFKTVRAKQVKQNNEKLNAPQNSTSTVSASASSSTGSTSTVSASSSSSAAAPAASSSSSSSSALSGGMMGMSSYNPSSQSSLKGSGSLFDMFHLSALKRSPSPQVVRGRLVIFRGAMPPPGMPIRFHHKVMNCMNRVANNVHQAMGPAAVALLAGVLGIALISSLVAMVLGVRMLLRLRRGEGVELGEDGYEPVSSEQDDEEKEVVFDAGIALSPAYNHHQHV</sequence>